<dbReference type="InterPro" id="IPR029058">
    <property type="entry name" value="AB_hydrolase_fold"/>
</dbReference>
<organism evidence="2 3">
    <name type="scientific">Kouleothrix aurantiaca</name>
    <dbReference type="NCBI Taxonomy" id="186479"/>
    <lineage>
        <taxon>Bacteria</taxon>
        <taxon>Bacillati</taxon>
        <taxon>Chloroflexota</taxon>
        <taxon>Chloroflexia</taxon>
        <taxon>Chloroflexales</taxon>
        <taxon>Roseiflexineae</taxon>
        <taxon>Roseiflexaceae</taxon>
        <taxon>Kouleothrix</taxon>
    </lineage>
</organism>
<reference evidence="2 3" key="1">
    <citation type="submission" date="2015-09" db="EMBL/GenBank/DDBJ databases">
        <title>Draft genome sequence of Kouleothrix aurantiaca JCM 19913.</title>
        <authorList>
            <person name="Hemp J."/>
        </authorList>
    </citation>
    <scope>NUCLEOTIDE SEQUENCE [LARGE SCALE GENOMIC DNA]</scope>
    <source>
        <strain evidence="2 3">COM-B</strain>
    </source>
</reference>
<name>A0A0P9EXE1_9CHLR</name>
<evidence type="ECO:0000313" key="3">
    <source>
        <dbReference type="Proteomes" id="UP000050509"/>
    </source>
</evidence>
<dbReference type="EMBL" id="LJCR01002283">
    <property type="protein sequence ID" value="KPV48955.1"/>
    <property type="molecule type" value="Genomic_DNA"/>
</dbReference>
<dbReference type="Proteomes" id="UP000050509">
    <property type="component" value="Unassembled WGS sequence"/>
</dbReference>
<keyword evidence="3" id="KW-1185">Reference proteome</keyword>
<dbReference type="Pfam" id="PF12697">
    <property type="entry name" value="Abhydrolase_6"/>
    <property type="match status" value="1"/>
</dbReference>
<dbReference type="AlphaFoldDB" id="A0A0P9EXE1"/>
<dbReference type="Gene3D" id="3.40.50.1820">
    <property type="entry name" value="alpha/beta hydrolase"/>
    <property type="match status" value="1"/>
</dbReference>
<evidence type="ECO:0000313" key="2">
    <source>
        <dbReference type="EMBL" id="KPV48955.1"/>
    </source>
</evidence>
<feature type="domain" description="AB hydrolase-1" evidence="1">
    <location>
        <begin position="1"/>
        <end position="199"/>
    </location>
</feature>
<dbReference type="InterPro" id="IPR000073">
    <property type="entry name" value="AB_hydrolase_1"/>
</dbReference>
<comment type="caution">
    <text evidence="2">The sequence shown here is derived from an EMBL/GenBank/DDBJ whole genome shotgun (WGS) entry which is preliminary data.</text>
</comment>
<feature type="non-terminal residue" evidence="2">
    <location>
        <position position="1"/>
    </location>
</feature>
<gene>
    <name evidence="2" type="ORF">SE17_35295</name>
</gene>
<protein>
    <recommendedName>
        <fullName evidence="1">AB hydrolase-1 domain-containing protein</fullName>
    </recommendedName>
</protein>
<proteinExistence type="predicted"/>
<dbReference type="PANTHER" id="PTHR46438">
    <property type="entry name" value="ALPHA/BETA-HYDROLASES SUPERFAMILY PROTEIN"/>
    <property type="match status" value="1"/>
</dbReference>
<sequence length="221" mass="24053">GYGFSSLPPSRSYMTLDEMSDVLAGFLAAAVGSPAMLAGNSMGGWIAVKTAWQATALVRGIVLLDAGGAPLAGRDSWVPFGETIGIPDMKTARLVFRQMFGGIPAPMLYLGQHSLQDLFQRRVVREFVANMMDADPEKELLRAADLRDLPVPAGLVWGLNDHFLPKGSLEFFRENLPGAPALLLKRCGYLPQRERPVAVLHFLRMFAARLAARSAQRISVS</sequence>
<dbReference type="SUPFAM" id="SSF53474">
    <property type="entry name" value="alpha/beta-Hydrolases"/>
    <property type="match status" value="1"/>
</dbReference>
<dbReference type="PANTHER" id="PTHR46438:SF11">
    <property type="entry name" value="LIPASE-RELATED"/>
    <property type="match status" value="1"/>
</dbReference>
<accession>A0A0P9EXE1</accession>
<evidence type="ECO:0000259" key="1">
    <source>
        <dbReference type="Pfam" id="PF12697"/>
    </source>
</evidence>